<dbReference type="Proteomes" id="UP000799424">
    <property type="component" value="Unassembled WGS sequence"/>
</dbReference>
<evidence type="ECO:0000256" key="1">
    <source>
        <dbReference type="PROSITE-ProRule" id="PRU00175"/>
    </source>
</evidence>
<keyword evidence="1" id="KW-0479">Metal-binding</keyword>
<dbReference type="AlphaFoldDB" id="A0A6A6ZSD4"/>
<dbReference type="PROSITE" id="PS50089">
    <property type="entry name" value="ZF_RING_2"/>
    <property type="match status" value="1"/>
</dbReference>
<gene>
    <name evidence="3" type="ORF">CC86DRAFT_421972</name>
</gene>
<evidence type="ECO:0000259" key="2">
    <source>
        <dbReference type="PROSITE" id="PS50089"/>
    </source>
</evidence>
<protein>
    <recommendedName>
        <fullName evidence="2">RING-type domain-containing protein</fullName>
    </recommendedName>
</protein>
<feature type="domain" description="RING-type" evidence="2">
    <location>
        <begin position="115"/>
        <end position="179"/>
    </location>
</feature>
<keyword evidence="1" id="KW-0862">Zinc</keyword>
<sequence>MSTSQAEFYTVPTLPPEAIADAALVFLSDHEKAGAYPPGSREDFQPSRSSAAPSIEVTAPFETDGDASNVLVPLLPTATADATPREVPSLLRFVDNTLMQSAPIHNRPRHAHDICSICFRQGVEQKIVSDNGRGSSMNVPAVTSTFLPLWPCGHWVHYRCLIWRATRTNAEKDKCPVCNIQLYQWEGITALTLATRTRIDMEDIVKVKSADLTPLAHSDEVEFATECATIDSLIHANFFAELANPSQFTDDSPNLIQVFYNVIDALERMEKPAARWLRYFTPLGRLLYGMFVAIKLQRYLVASHAKIQGTEGWVEFEEGAKTLQGKILDEVRKA</sequence>
<dbReference type="Gene3D" id="3.30.40.10">
    <property type="entry name" value="Zinc/RING finger domain, C3HC4 (zinc finger)"/>
    <property type="match status" value="1"/>
</dbReference>
<name>A0A6A6ZSD4_9PLEO</name>
<dbReference type="SMART" id="SM00184">
    <property type="entry name" value="RING"/>
    <property type="match status" value="1"/>
</dbReference>
<dbReference type="InterPro" id="IPR001841">
    <property type="entry name" value="Znf_RING"/>
</dbReference>
<dbReference type="EMBL" id="MU006232">
    <property type="protein sequence ID" value="KAF2823205.1"/>
    <property type="molecule type" value="Genomic_DNA"/>
</dbReference>
<evidence type="ECO:0000313" key="3">
    <source>
        <dbReference type="EMBL" id="KAF2823205.1"/>
    </source>
</evidence>
<dbReference type="OrthoDB" id="3793888at2759"/>
<evidence type="ECO:0000313" key="4">
    <source>
        <dbReference type="Proteomes" id="UP000799424"/>
    </source>
</evidence>
<organism evidence="3 4">
    <name type="scientific">Ophiobolus disseminans</name>
    <dbReference type="NCBI Taxonomy" id="1469910"/>
    <lineage>
        <taxon>Eukaryota</taxon>
        <taxon>Fungi</taxon>
        <taxon>Dikarya</taxon>
        <taxon>Ascomycota</taxon>
        <taxon>Pezizomycotina</taxon>
        <taxon>Dothideomycetes</taxon>
        <taxon>Pleosporomycetidae</taxon>
        <taxon>Pleosporales</taxon>
        <taxon>Pleosporineae</taxon>
        <taxon>Phaeosphaeriaceae</taxon>
        <taxon>Ophiobolus</taxon>
    </lineage>
</organism>
<keyword evidence="1" id="KW-0863">Zinc-finger</keyword>
<dbReference type="GO" id="GO:0008270">
    <property type="term" value="F:zinc ion binding"/>
    <property type="evidence" value="ECO:0007669"/>
    <property type="project" value="UniProtKB-KW"/>
</dbReference>
<keyword evidence="4" id="KW-1185">Reference proteome</keyword>
<accession>A0A6A6ZSD4</accession>
<reference evidence="3" key="1">
    <citation type="journal article" date="2020" name="Stud. Mycol.">
        <title>101 Dothideomycetes genomes: a test case for predicting lifestyles and emergence of pathogens.</title>
        <authorList>
            <person name="Haridas S."/>
            <person name="Albert R."/>
            <person name="Binder M."/>
            <person name="Bloem J."/>
            <person name="Labutti K."/>
            <person name="Salamov A."/>
            <person name="Andreopoulos B."/>
            <person name="Baker S."/>
            <person name="Barry K."/>
            <person name="Bills G."/>
            <person name="Bluhm B."/>
            <person name="Cannon C."/>
            <person name="Castanera R."/>
            <person name="Culley D."/>
            <person name="Daum C."/>
            <person name="Ezra D."/>
            <person name="Gonzalez J."/>
            <person name="Henrissat B."/>
            <person name="Kuo A."/>
            <person name="Liang C."/>
            <person name="Lipzen A."/>
            <person name="Lutzoni F."/>
            <person name="Magnuson J."/>
            <person name="Mondo S."/>
            <person name="Nolan M."/>
            <person name="Ohm R."/>
            <person name="Pangilinan J."/>
            <person name="Park H.-J."/>
            <person name="Ramirez L."/>
            <person name="Alfaro M."/>
            <person name="Sun H."/>
            <person name="Tritt A."/>
            <person name="Yoshinaga Y."/>
            <person name="Zwiers L.-H."/>
            <person name="Turgeon B."/>
            <person name="Goodwin S."/>
            <person name="Spatafora J."/>
            <person name="Crous P."/>
            <person name="Grigoriev I."/>
        </authorList>
    </citation>
    <scope>NUCLEOTIDE SEQUENCE</scope>
    <source>
        <strain evidence="3">CBS 113818</strain>
    </source>
</reference>
<proteinExistence type="predicted"/>
<dbReference type="InterPro" id="IPR013083">
    <property type="entry name" value="Znf_RING/FYVE/PHD"/>
</dbReference>
<dbReference type="SUPFAM" id="SSF57850">
    <property type="entry name" value="RING/U-box"/>
    <property type="match status" value="1"/>
</dbReference>